<protein>
    <submittedName>
        <fullName evidence="12">Tyrosine recombinase XerD</fullName>
    </submittedName>
</protein>
<comment type="subcellular location">
    <subcellularLocation>
        <location evidence="1">Cytoplasm</location>
    </subcellularLocation>
</comment>
<keyword evidence="7" id="KW-0233">DNA recombination</keyword>
<dbReference type="InterPro" id="IPR044068">
    <property type="entry name" value="CB"/>
</dbReference>
<organism evidence="12 13">
    <name type="scientific">Candidatus Magasanikbacteria bacterium GW2011_GWA2_45_39</name>
    <dbReference type="NCBI Taxonomy" id="1619041"/>
    <lineage>
        <taxon>Bacteria</taxon>
        <taxon>Candidatus Magasanikiibacteriota</taxon>
    </lineage>
</organism>
<dbReference type="InterPro" id="IPR050090">
    <property type="entry name" value="Tyrosine_recombinase_XerCD"/>
</dbReference>
<evidence type="ECO:0000256" key="1">
    <source>
        <dbReference type="ARBA" id="ARBA00004496"/>
    </source>
</evidence>
<dbReference type="InterPro" id="IPR013762">
    <property type="entry name" value="Integrase-like_cat_sf"/>
</dbReference>
<evidence type="ECO:0000256" key="2">
    <source>
        <dbReference type="ARBA" id="ARBA00022490"/>
    </source>
</evidence>
<keyword evidence="8" id="KW-0131">Cell cycle</keyword>
<keyword evidence="5" id="KW-0229">DNA integration</keyword>
<reference evidence="12 13" key="1">
    <citation type="journal article" date="2015" name="Nature">
        <title>rRNA introns, odd ribosomes, and small enigmatic genomes across a large radiation of phyla.</title>
        <authorList>
            <person name="Brown C.T."/>
            <person name="Hug L.A."/>
            <person name="Thomas B.C."/>
            <person name="Sharon I."/>
            <person name="Castelle C.J."/>
            <person name="Singh A."/>
            <person name="Wilkins M.J."/>
            <person name="Williams K.H."/>
            <person name="Banfield J.F."/>
        </authorList>
    </citation>
    <scope>NUCLEOTIDE SEQUENCE [LARGE SCALE GENOMIC DNA]</scope>
</reference>
<dbReference type="GO" id="GO:0015074">
    <property type="term" value="P:DNA integration"/>
    <property type="evidence" value="ECO:0007669"/>
    <property type="project" value="UniProtKB-KW"/>
</dbReference>
<dbReference type="AlphaFoldDB" id="A0A0G1QHJ9"/>
<dbReference type="InterPro" id="IPR011010">
    <property type="entry name" value="DNA_brk_join_enz"/>
</dbReference>
<evidence type="ECO:0000259" key="10">
    <source>
        <dbReference type="PROSITE" id="PS51898"/>
    </source>
</evidence>
<dbReference type="Gene3D" id="1.10.443.10">
    <property type="entry name" value="Intergrase catalytic core"/>
    <property type="match status" value="1"/>
</dbReference>
<keyword evidence="6 9" id="KW-0238">DNA-binding</keyword>
<evidence type="ECO:0000256" key="5">
    <source>
        <dbReference type="ARBA" id="ARBA00022908"/>
    </source>
</evidence>
<gene>
    <name evidence="12" type="ORF">UX10_C0002G0019</name>
</gene>
<dbReference type="GO" id="GO:0006310">
    <property type="term" value="P:DNA recombination"/>
    <property type="evidence" value="ECO:0007669"/>
    <property type="project" value="UniProtKB-KW"/>
</dbReference>
<dbReference type="GO" id="GO:0051301">
    <property type="term" value="P:cell division"/>
    <property type="evidence" value="ECO:0007669"/>
    <property type="project" value="UniProtKB-KW"/>
</dbReference>
<evidence type="ECO:0000259" key="11">
    <source>
        <dbReference type="PROSITE" id="PS51900"/>
    </source>
</evidence>
<evidence type="ECO:0000313" key="13">
    <source>
        <dbReference type="Proteomes" id="UP000033999"/>
    </source>
</evidence>
<dbReference type="EMBL" id="LCKX01000002">
    <property type="protein sequence ID" value="KKU08110.1"/>
    <property type="molecule type" value="Genomic_DNA"/>
</dbReference>
<dbReference type="PROSITE" id="PS51900">
    <property type="entry name" value="CB"/>
    <property type="match status" value="1"/>
</dbReference>
<keyword evidence="4" id="KW-0159">Chromosome partition</keyword>
<evidence type="ECO:0000256" key="7">
    <source>
        <dbReference type="ARBA" id="ARBA00023172"/>
    </source>
</evidence>
<dbReference type="PANTHER" id="PTHR30349">
    <property type="entry name" value="PHAGE INTEGRASE-RELATED"/>
    <property type="match status" value="1"/>
</dbReference>
<dbReference type="Pfam" id="PF00589">
    <property type="entry name" value="Phage_integrase"/>
    <property type="match status" value="1"/>
</dbReference>
<evidence type="ECO:0000256" key="4">
    <source>
        <dbReference type="ARBA" id="ARBA00022829"/>
    </source>
</evidence>
<evidence type="ECO:0000256" key="9">
    <source>
        <dbReference type="PROSITE-ProRule" id="PRU01248"/>
    </source>
</evidence>
<dbReference type="GO" id="GO:0005737">
    <property type="term" value="C:cytoplasm"/>
    <property type="evidence" value="ECO:0007669"/>
    <property type="project" value="UniProtKB-SubCell"/>
</dbReference>
<dbReference type="GO" id="GO:0007059">
    <property type="term" value="P:chromosome segregation"/>
    <property type="evidence" value="ECO:0007669"/>
    <property type="project" value="UniProtKB-KW"/>
</dbReference>
<feature type="domain" description="Core-binding (CB)" evidence="11">
    <location>
        <begin position="2"/>
        <end position="91"/>
    </location>
</feature>
<dbReference type="PROSITE" id="PS51898">
    <property type="entry name" value="TYR_RECOMBINASE"/>
    <property type="match status" value="1"/>
</dbReference>
<feature type="domain" description="Tyr recombinase" evidence="10">
    <location>
        <begin position="111"/>
        <end position="324"/>
    </location>
</feature>
<name>A0A0G1QHJ9_9BACT</name>
<keyword evidence="2" id="KW-0963">Cytoplasm</keyword>
<dbReference type="SUPFAM" id="SSF56349">
    <property type="entry name" value="DNA breaking-rejoining enzymes"/>
    <property type="match status" value="1"/>
</dbReference>
<dbReference type="Gene3D" id="1.10.150.130">
    <property type="match status" value="1"/>
</dbReference>
<dbReference type="PANTHER" id="PTHR30349:SF77">
    <property type="entry name" value="TYROSINE RECOMBINASE XERC"/>
    <property type="match status" value="1"/>
</dbReference>
<proteinExistence type="predicted"/>
<dbReference type="GO" id="GO:0003677">
    <property type="term" value="F:DNA binding"/>
    <property type="evidence" value="ECO:0007669"/>
    <property type="project" value="UniProtKB-UniRule"/>
</dbReference>
<dbReference type="InterPro" id="IPR010998">
    <property type="entry name" value="Integrase_recombinase_N"/>
</dbReference>
<comment type="caution">
    <text evidence="12">The sequence shown here is derived from an EMBL/GenBank/DDBJ whole genome shotgun (WGS) entry which is preliminary data.</text>
</comment>
<evidence type="ECO:0000313" key="12">
    <source>
        <dbReference type="EMBL" id="KKU08110.1"/>
    </source>
</evidence>
<evidence type="ECO:0000256" key="3">
    <source>
        <dbReference type="ARBA" id="ARBA00022618"/>
    </source>
</evidence>
<dbReference type="Proteomes" id="UP000033999">
    <property type="component" value="Unassembled WGS sequence"/>
</dbReference>
<dbReference type="InterPro" id="IPR004107">
    <property type="entry name" value="Integrase_SAM-like_N"/>
</dbReference>
<evidence type="ECO:0000256" key="8">
    <source>
        <dbReference type="ARBA" id="ARBA00023306"/>
    </source>
</evidence>
<sequence>MSKLETLLTDFLDHLIIEKNRSERTRRNYAFYLKRFFEFAHLASPEQITADVVRKYRLHLHGIRMPQNEELKSSTQNYHLIALRSFLKYLSKRDIKTLAPEKIELGKMPERQVSFLEQGDLERLLSAPMKTENASKKSASGHDLVQLRDKAILELLFSTGTRVSELASIKRDEINLKRDELSIEGKGRKWRVVFLSNQAKYWLKMYLDKRVDVNPYLFVPHDRAGEARVYKTAREEMTGVKKKKQTDFKGLTPRSIERLVLRYTKAAGITKKVSPHTLRHSFATDLLRNGADIRSVQALLGHSSITTTQIYTHVTDQALRAVHQSFHGKGRK</sequence>
<dbReference type="InterPro" id="IPR002104">
    <property type="entry name" value="Integrase_catalytic"/>
</dbReference>
<keyword evidence="3" id="KW-0132">Cell division</keyword>
<dbReference type="Pfam" id="PF02899">
    <property type="entry name" value="Phage_int_SAM_1"/>
    <property type="match status" value="1"/>
</dbReference>
<accession>A0A0G1QHJ9</accession>
<evidence type="ECO:0000256" key="6">
    <source>
        <dbReference type="ARBA" id="ARBA00023125"/>
    </source>
</evidence>